<dbReference type="Pfam" id="PF01551">
    <property type="entry name" value="Peptidase_M23"/>
    <property type="match status" value="1"/>
</dbReference>
<accession>A0ABY0IC67</accession>
<evidence type="ECO:0000256" key="3">
    <source>
        <dbReference type="SAM" id="Phobius"/>
    </source>
</evidence>
<dbReference type="Gene3D" id="2.70.70.10">
    <property type="entry name" value="Glucose Permease (Domain IIA)"/>
    <property type="match status" value="1"/>
</dbReference>
<gene>
    <name evidence="5" type="ORF">DAY19_11175</name>
</gene>
<dbReference type="EMBL" id="QDKL01000003">
    <property type="protein sequence ID" value="RZF20541.1"/>
    <property type="molecule type" value="Genomic_DNA"/>
</dbReference>
<sequence>MSRFYTIMVIPEKEKGVKSFRIPKVIFNSAIFLVVIIIAVIGILTFDYVKILKQVYENRHLSIENRQLKEQIQLFNMKLNTLTDDIERIQKIESKLRVISGFKEFDLTKPLMKDDREPSEGHSGSHDHSSGRNPQSVLVPEKDRELLNKVKSELSVLKTNQEFSDINDLYERKIATNFGLTSGYSFTKEWSSLIKQSFKLAENFAYFDYRYSILRKISGDLEIRVNELDQYLLDRESFLKSTPTLLPARGWITSYYGPRMSHYSKRVKMHEGLDVGGPIGTLILAPADGVVKTSKKNYGFGNHIEIDHGYGITTLYGHNSKNLVVKGQKVKRGDPIGRIGNSGLSTGPHLHYEIRVNGTPVDPLYYVLD</sequence>
<feature type="compositionally biased region" description="Basic and acidic residues" evidence="2">
    <location>
        <begin position="112"/>
        <end position="130"/>
    </location>
</feature>
<keyword evidence="3" id="KW-1133">Transmembrane helix</keyword>
<dbReference type="CDD" id="cd12797">
    <property type="entry name" value="M23_peptidase"/>
    <property type="match status" value="1"/>
</dbReference>
<evidence type="ECO:0000256" key="2">
    <source>
        <dbReference type="SAM" id="MobiDB-lite"/>
    </source>
</evidence>
<dbReference type="InterPro" id="IPR016047">
    <property type="entry name" value="M23ase_b-sheet_dom"/>
</dbReference>
<dbReference type="SUPFAM" id="SSF51261">
    <property type="entry name" value="Duplicated hybrid motif"/>
    <property type="match status" value="1"/>
</dbReference>
<dbReference type="Proteomes" id="UP000443582">
    <property type="component" value="Unassembled WGS sequence"/>
</dbReference>
<proteinExistence type="predicted"/>
<evidence type="ECO:0000313" key="5">
    <source>
        <dbReference type="EMBL" id="RZF20541.1"/>
    </source>
</evidence>
<keyword evidence="3" id="KW-0812">Transmembrane</keyword>
<evidence type="ECO:0000259" key="4">
    <source>
        <dbReference type="Pfam" id="PF01551"/>
    </source>
</evidence>
<feature type="transmembrane region" description="Helical" evidence="3">
    <location>
        <begin position="25"/>
        <end position="46"/>
    </location>
</feature>
<dbReference type="PANTHER" id="PTHR21666:SF289">
    <property type="entry name" value="L-ALA--D-GLU ENDOPEPTIDASE"/>
    <property type="match status" value="1"/>
</dbReference>
<dbReference type="RefSeq" id="WP_133296951.1">
    <property type="nucleotide sequence ID" value="NZ_QDKL01000003.1"/>
</dbReference>
<reference evidence="6" key="1">
    <citation type="journal article" date="2019" name="Int. J. Syst. Evol. Microbiol.">
        <title>Halobacteriovorax valvorus sp. nov., a novel prokaryotic predator isolated from coastal seawater of China.</title>
        <authorList>
            <person name="Chen M.-X."/>
        </authorList>
    </citation>
    <scope>NUCLEOTIDE SEQUENCE [LARGE SCALE GENOMIC DNA]</scope>
    <source>
        <strain evidence="6">BL9</strain>
    </source>
</reference>
<comment type="caution">
    <text evidence="5">The sequence shown here is derived from an EMBL/GenBank/DDBJ whole genome shotgun (WGS) entry which is preliminary data.</text>
</comment>
<dbReference type="InterPro" id="IPR011055">
    <property type="entry name" value="Dup_hybrid_motif"/>
</dbReference>
<organism evidence="5 6">
    <name type="scientific">Halobacteriovorax vibrionivorans</name>
    <dbReference type="NCBI Taxonomy" id="2152716"/>
    <lineage>
        <taxon>Bacteria</taxon>
        <taxon>Pseudomonadati</taxon>
        <taxon>Bdellovibrionota</taxon>
        <taxon>Bacteriovoracia</taxon>
        <taxon>Bacteriovoracales</taxon>
        <taxon>Halobacteriovoraceae</taxon>
        <taxon>Halobacteriovorax</taxon>
    </lineage>
</organism>
<dbReference type="PANTHER" id="PTHR21666">
    <property type="entry name" value="PEPTIDASE-RELATED"/>
    <property type="match status" value="1"/>
</dbReference>
<evidence type="ECO:0000256" key="1">
    <source>
        <dbReference type="ARBA" id="ARBA00022729"/>
    </source>
</evidence>
<evidence type="ECO:0000313" key="6">
    <source>
        <dbReference type="Proteomes" id="UP000443582"/>
    </source>
</evidence>
<keyword evidence="3" id="KW-0472">Membrane</keyword>
<feature type="region of interest" description="Disordered" evidence="2">
    <location>
        <begin position="112"/>
        <end position="138"/>
    </location>
</feature>
<dbReference type="InterPro" id="IPR050570">
    <property type="entry name" value="Cell_wall_metabolism_enzyme"/>
</dbReference>
<feature type="domain" description="M23ase beta-sheet core" evidence="4">
    <location>
        <begin position="268"/>
        <end position="363"/>
    </location>
</feature>
<keyword evidence="1" id="KW-0732">Signal</keyword>
<name>A0ABY0IC67_9BACT</name>
<protein>
    <submittedName>
        <fullName evidence="5">M23 family metallopeptidase</fullName>
    </submittedName>
</protein>
<keyword evidence="6" id="KW-1185">Reference proteome</keyword>